<accession>A0ABM3VJD2</accession>
<dbReference type="CDD" id="cd00130">
    <property type="entry name" value="PAS"/>
    <property type="match status" value="1"/>
</dbReference>
<evidence type="ECO:0000313" key="5">
    <source>
        <dbReference type="RefSeq" id="XP_058985900.1"/>
    </source>
</evidence>
<evidence type="ECO:0000259" key="3">
    <source>
        <dbReference type="PROSITE" id="PS50888"/>
    </source>
</evidence>
<dbReference type="InterPro" id="IPR017426">
    <property type="entry name" value="Nuclear_rcpt_coactivator"/>
</dbReference>
<feature type="compositionally biased region" description="Polar residues" evidence="1">
    <location>
        <begin position="1523"/>
        <end position="1557"/>
    </location>
</feature>
<feature type="compositionally biased region" description="Polar residues" evidence="1">
    <location>
        <begin position="1081"/>
        <end position="1092"/>
    </location>
</feature>
<dbReference type="SUPFAM" id="SSF55785">
    <property type="entry name" value="PYP-like sensor domain (PAS domain)"/>
    <property type="match status" value="1"/>
</dbReference>
<feature type="compositionally biased region" description="Low complexity" evidence="1">
    <location>
        <begin position="2365"/>
        <end position="2398"/>
    </location>
</feature>
<feature type="compositionally biased region" description="Polar residues" evidence="1">
    <location>
        <begin position="1948"/>
        <end position="1965"/>
    </location>
</feature>
<feature type="region of interest" description="Disordered" evidence="1">
    <location>
        <begin position="1028"/>
        <end position="1049"/>
    </location>
</feature>
<feature type="compositionally biased region" description="Low complexity" evidence="1">
    <location>
        <begin position="1662"/>
        <end position="1690"/>
    </location>
</feature>
<dbReference type="Gene3D" id="3.30.450.20">
    <property type="entry name" value="PAS domain"/>
    <property type="match status" value="2"/>
</dbReference>
<gene>
    <name evidence="5" type="primary">LOC101893598</name>
</gene>
<dbReference type="Pfam" id="PF23172">
    <property type="entry name" value="bHLH_NCOA"/>
    <property type="match status" value="1"/>
</dbReference>
<feature type="compositionally biased region" description="Polar residues" evidence="1">
    <location>
        <begin position="2403"/>
        <end position="2427"/>
    </location>
</feature>
<protein>
    <submittedName>
        <fullName evidence="5">Serine-rich adhesin for platelets isoform X1</fullName>
    </submittedName>
</protein>
<dbReference type="Proteomes" id="UP001652621">
    <property type="component" value="Unplaced"/>
</dbReference>
<feature type="compositionally biased region" description="Low complexity" evidence="1">
    <location>
        <begin position="206"/>
        <end position="257"/>
    </location>
</feature>
<feature type="compositionally biased region" description="Low complexity" evidence="1">
    <location>
        <begin position="474"/>
        <end position="522"/>
    </location>
</feature>
<reference evidence="5" key="1">
    <citation type="submission" date="2025-08" db="UniProtKB">
        <authorList>
            <consortium name="RefSeq"/>
        </authorList>
    </citation>
    <scope>IDENTIFICATION</scope>
    <source>
        <strain evidence="5">Aabys</strain>
        <tissue evidence="5">Whole body</tissue>
    </source>
</reference>
<dbReference type="InterPro" id="IPR035965">
    <property type="entry name" value="PAS-like_dom_sf"/>
</dbReference>
<feature type="compositionally biased region" description="Low complexity" evidence="1">
    <location>
        <begin position="2087"/>
        <end position="2103"/>
    </location>
</feature>
<feature type="compositionally biased region" description="Polar residues" evidence="1">
    <location>
        <begin position="2331"/>
        <end position="2342"/>
    </location>
</feature>
<feature type="compositionally biased region" description="Polar residues" evidence="1">
    <location>
        <begin position="2270"/>
        <end position="2281"/>
    </location>
</feature>
<feature type="region of interest" description="Disordered" evidence="1">
    <location>
        <begin position="1847"/>
        <end position="2166"/>
    </location>
</feature>
<feature type="region of interest" description="Disordered" evidence="1">
    <location>
        <begin position="1081"/>
        <end position="1246"/>
    </location>
</feature>
<feature type="compositionally biased region" description="Polar residues" evidence="1">
    <location>
        <begin position="1473"/>
        <end position="1483"/>
    </location>
</feature>
<dbReference type="PANTHER" id="PTHR10684">
    <property type="entry name" value="NUCLEAR RECEPTOR COACTIVATOR"/>
    <property type="match status" value="1"/>
</dbReference>
<sequence length="2427" mass="254084">MSIVAAENAGLGPCDLPDHWATLSSSPSSLSPNAKATTTTFSSNTFGATIAANANSLGKINTSNKINSNINSGGGGGGLSYSPNKATTNNSTTIASNAASNISTASRTQSTAAATATNTISTKSPAAEGAISPIGGRQTPGNGRTNICNLPRSSPAAATAAVTVSNNTGASVLGQLAPVVPTSAGVVPLPTTIGSRGSVGGGGGAVTLNNNNLNNNSNNTNTTSNTNNGNTSLNSSSSTSSSSSSSSSTSSSNSSSSTATAAAATAPITATDRVSPNTAAAANLLLARISALQQQQQQQQQFNLQQQQQQQNLFLNTQNSNSLFNNNNNLLTQNLQQQQQQQQQLHNHHQHPQLAQAALHKAAAANFAAALQRPAIMNAVASPISTNSTTSSNRKIRRKNDSKANLPQSQINKCNNEKRRRELENNYIEQLSEFLQLNRRGDATSSKPDKAAILNQVVKTYRDICDKGQSRDISSSTPANTTSATTATTSSTLSSTNPTNATSTNNNNSSSNNNNNNQTTSTRCSRCATDNCSIHPVQQGEVSSTEPPLPEPSLLNGQVPEISAYFEALEHYISSVGWVLLQVNAEGIIESCTQNIKELIGYEKQELYRRPLYEYLHAGDYAKLDPIINNMSSTLSGGVGGLGGGVGIGGNGPNSAGSGKHDLNSGWGLGDVDDHNGGGGGGVGGIVGGKSKRSISTKVRMLVKDTRSATQTSGSSSSSSSSSTTTTTTNNTDSNSMDQKSKFEEVVLIAAPVKDDADSASSVLCLITRPEDESPLEMNIQQHVQHPTIEQVTFKLDIHGKIITLDATSLREPYKKHLTQWVGRLLQDLCHPQDLSALKTHLCDVQNSAAGVNAINASQSPGSSVVSINPPISNHISKPFRLCLGTPDVYVHVKANSRLFLNHTPGESDFIMSVHTLLNAENDMNSNSTSMLSGNSGGLLTTGSLVSSLVSSLSMDSLVNTNSMSSTLVNVSGLGGLVGGGGGGMPPQQQQHSTQTISVGGPLMTSAVINGTGSGVGSAGNNIASGLGSVQRSSSTTATTSGIVSNNSSMVNSFPASPAGHEPPSFYSNEFDFDLRSSSFEAWNDSRPNSRASVTTPVSTPRPPSAGHGYSPAICPSPSTPYQLSSHSAASLPSPQSNASQSGVGGGGGSSGGGNPFGNFGFHSFDSSSDKMDKDPMNNNNNNNSGSNNNMSGMPGNLPNGGNGGTNPLMMGGVVGGNSGGMSGSQQQQQQQQQQSQQPQNPPTESERLRHLLTNKTHSSSMHGSDGDDKDNLLKVRKKELYKQEDDKEGLQASLGGMFKMGPGSGPGGGMQRMFSMSGMQKQANSSNPMLLSLLKSEDDENNKGISSMGRSSDMVRIKDEPHGSHQNPNNLTTEELCRILKHQGDPAMTRKRSLNDPDDGLSAKRSDDRPSKLCERNKMLARLLSNPPKNITMNITPVIKTIPDKVPTRGPGNIVSSMGGGTTMGLMPGKASTITTMANSGSMIGPGGPGRGRGLAQQQKPSQQQQPSDVYLNQQQQQQRQGLESSAVGSNLQRLPQSHPQQQGSQMDFSSSSTTGDHPFATPPLSTTAPSTTATSNSSATTGTSSSTSSLSSSSTSGILGDGDQELSKILDSVMDYVPDDQPTGLTPQQINDQLAISEIQKSLMSETSAFRMGPMGMTAQQMLQQQQQQQQSQQHQQQMQQHHTQLQPPAYPGMGGGAGNLTPQQIMRMQALQNMRPNQNMQKAPPNYPASGRAGHMNAVSTPSGVMAALSQSHFRNMTQQQMGQQQQQILAHQKDRLLAQQQKERLLQQQQNQLMRVPENATARDQLCLNPGLNNISTLLNTVAPNVTLSRTNLPPDSQLMLQQQLSPGQRNAPFSPQSNPGYGPQYPQTAGQRLSPQQQQQQQQMAAFQAGNPAAQLSPRQPHFGQPGGPNTPGSAGIPSPGLGPNSSPQQWGGGPNAGPQRGHSLQQHNPMLSAQLQGVSPYNARQYQQQQRGRGLNSPSGTGPQGPSGPGIIGGPQGPNAAAAAAGLQRQNSFQTNDSGFTPTPNSPSPQSPFAAGNAFQQQQQNQQQQMQRMQRQSSIPQATQHLPGSPRSFGNHHNSHSHNSNSNNNNRHQSQQQQHHHHHQQQQQQQQSQQHHHNHHHLHHQQQHTHQQPNRHQHHHHNTHHTHPNSIANSNTGPDNAMGSAVVDLLNGLTAASANHANMNGFLTANGGSGGGDNGPDVGGGGGVVVGTNGISLMFNNHHSSSTNNNNNNNNSQTISHQQNSSSNATLSSAAPSTNDFYGRSNQTTAGNPASSDYVKQELRAVVSGRAAAAANSGGVNGVPGGGGNSGNPGGGIPGGLRVGTPQSPLGAQTPQGGVGVPGSMQQHGTNHTNPMAMTQQQQQQQQPQTPSSGNGSTNSSGVVGSSSTSGGVASMLHSSPDPTMSFSFDTQDFFGSSTTR</sequence>
<feature type="compositionally biased region" description="Low complexity" evidence="1">
    <location>
        <begin position="1177"/>
        <end position="1198"/>
    </location>
</feature>
<proteinExistence type="predicted"/>
<feature type="compositionally biased region" description="Gly residues" evidence="1">
    <location>
        <begin position="1143"/>
        <end position="1156"/>
    </location>
</feature>
<feature type="compositionally biased region" description="Low complexity" evidence="1">
    <location>
        <begin position="2046"/>
        <end position="2062"/>
    </location>
</feature>
<feature type="compositionally biased region" description="Low complexity" evidence="1">
    <location>
        <begin position="1498"/>
        <end position="1522"/>
    </location>
</feature>
<feature type="compositionally biased region" description="Polar residues" evidence="1">
    <location>
        <begin position="1847"/>
        <end position="1880"/>
    </location>
</feature>
<feature type="domain" description="BHLH" evidence="3">
    <location>
        <begin position="408"/>
        <end position="464"/>
    </location>
</feature>
<feature type="compositionally biased region" description="Basic and acidic residues" evidence="1">
    <location>
        <begin position="1402"/>
        <end position="1413"/>
    </location>
</feature>
<feature type="compositionally biased region" description="Gly residues" evidence="1">
    <location>
        <begin position="1485"/>
        <end position="1494"/>
    </location>
</feature>
<feature type="compositionally biased region" description="Low complexity" evidence="1">
    <location>
        <begin position="1123"/>
        <end position="1142"/>
    </location>
</feature>
<dbReference type="SMART" id="SM00353">
    <property type="entry name" value="HLH"/>
    <property type="match status" value="1"/>
</dbReference>
<feature type="compositionally biased region" description="Low complexity" evidence="1">
    <location>
        <begin position="2003"/>
        <end position="2012"/>
    </location>
</feature>
<feature type="compositionally biased region" description="Low complexity" evidence="1">
    <location>
        <begin position="335"/>
        <end position="345"/>
    </location>
</feature>
<feature type="compositionally biased region" description="Gly residues" evidence="1">
    <location>
        <begin position="677"/>
        <end position="688"/>
    </location>
</feature>
<evidence type="ECO:0000313" key="4">
    <source>
        <dbReference type="Proteomes" id="UP001652621"/>
    </source>
</evidence>
<dbReference type="Pfam" id="PF14598">
    <property type="entry name" value="PAS_11"/>
    <property type="match status" value="1"/>
</dbReference>
<feature type="compositionally biased region" description="Gly residues" evidence="1">
    <location>
        <begin position="2305"/>
        <end position="2328"/>
    </location>
</feature>
<feature type="region of interest" description="Disordered" evidence="1">
    <location>
        <begin position="335"/>
        <end position="358"/>
    </location>
</feature>
<feature type="compositionally biased region" description="Polar residues" evidence="1">
    <location>
        <begin position="2350"/>
        <end position="2364"/>
    </location>
</feature>
<evidence type="ECO:0000256" key="1">
    <source>
        <dbReference type="SAM" id="MobiDB-lite"/>
    </source>
</evidence>
<dbReference type="Gene3D" id="4.10.280.10">
    <property type="entry name" value="Helix-loop-helix DNA-binding domain"/>
    <property type="match status" value="1"/>
</dbReference>
<dbReference type="InterPro" id="IPR011598">
    <property type="entry name" value="bHLH_dom"/>
</dbReference>
<dbReference type="GeneID" id="101893598"/>
<name>A0ABM3VJD2_MUSDO</name>
<feature type="compositionally biased region" description="Low complexity" evidence="1">
    <location>
        <begin position="384"/>
        <end position="393"/>
    </location>
</feature>
<feature type="region of interest" description="Disordered" evidence="1">
    <location>
        <begin position="468"/>
        <end position="522"/>
    </location>
</feature>
<dbReference type="InterPro" id="IPR000014">
    <property type="entry name" value="PAS"/>
</dbReference>
<feature type="region of interest" description="Disordered" evidence="1">
    <location>
        <begin position="2225"/>
        <end position="2283"/>
    </location>
</feature>
<feature type="domain" description="PAS" evidence="2">
    <location>
        <begin position="565"/>
        <end position="638"/>
    </location>
</feature>
<feature type="compositionally biased region" description="Gly residues" evidence="1">
    <location>
        <begin position="1213"/>
        <end position="1223"/>
    </location>
</feature>
<feature type="compositionally biased region" description="Low complexity" evidence="1">
    <location>
        <begin position="2225"/>
        <end position="2265"/>
    </location>
</feature>
<feature type="region of interest" description="Disordered" evidence="1">
    <location>
        <begin position="1473"/>
        <end position="1604"/>
    </location>
</feature>
<feature type="compositionally biased region" description="Low complexity" evidence="1">
    <location>
        <begin position="1224"/>
        <end position="1239"/>
    </location>
</feature>
<keyword evidence="4" id="KW-1185">Reference proteome</keyword>
<dbReference type="RefSeq" id="XP_058985900.1">
    <property type="nucleotide sequence ID" value="XM_059129917.1"/>
</dbReference>
<feature type="region of interest" description="Disordered" evidence="1">
    <location>
        <begin position="653"/>
        <end position="738"/>
    </location>
</feature>
<dbReference type="PANTHER" id="PTHR10684:SF4">
    <property type="entry name" value="TAIMAN, ISOFORM G"/>
    <property type="match status" value="1"/>
</dbReference>
<feature type="compositionally biased region" description="Low complexity" evidence="1">
    <location>
        <begin position="1564"/>
        <end position="1600"/>
    </location>
</feature>
<dbReference type="PROSITE" id="PS50112">
    <property type="entry name" value="PAS"/>
    <property type="match status" value="1"/>
</dbReference>
<feature type="region of interest" description="Disordered" evidence="1">
    <location>
        <begin position="123"/>
        <end position="142"/>
    </location>
</feature>
<feature type="region of interest" description="Disordered" evidence="1">
    <location>
        <begin position="2301"/>
        <end position="2427"/>
    </location>
</feature>
<dbReference type="InterPro" id="IPR036638">
    <property type="entry name" value="HLH_DNA-bd_sf"/>
</dbReference>
<feature type="region of interest" description="Disordered" evidence="1">
    <location>
        <begin position="1384"/>
        <end position="1413"/>
    </location>
</feature>
<feature type="region of interest" description="Disordered" evidence="1">
    <location>
        <begin position="384"/>
        <end position="418"/>
    </location>
</feature>
<feature type="compositionally biased region" description="Gly residues" evidence="1">
    <location>
        <begin position="1988"/>
        <end position="2002"/>
    </location>
</feature>
<feature type="region of interest" description="Disordered" evidence="1">
    <location>
        <begin position="1662"/>
        <end position="1703"/>
    </location>
</feature>
<dbReference type="InterPro" id="IPR056193">
    <property type="entry name" value="bHLH_NCOA1-3"/>
</dbReference>
<feature type="compositionally biased region" description="Polar residues" evidence="1">
    <location>
        <begin position="2014"/>
        <end position="2026"/>
    </location>
</feature>
<evidence type="ECO:0000259" key="2">
    <source>
        <dbReference type="PROSITE" id="PS50112"/>
    </source>
</evidence>
<feature type="compositionally biased region" description="Low complexity" evidence="1">
    <location>
        <begin position="708"/>
        <end position="736"/>
    </location>
</feature>
<dbReference type="SMART" id="SM00091">
    <property type="entry name" value="PAS"/>
    <property type="match status" value="1"/>
</dbReference>
<dbReference type="PROSITE" id="PS50888">
    <property type="entry name" value="BHLH"/>
    <property type="match status" value="1"/>
</dbReference>
<feature type="region of interest" description="Disordered" evidence="1">
    <location>
        <begin position="198"/>
        <end position="257"/>
    </location>
</feature>
<feature type="compositionally biased region" description="Low complexity" evidence="1">
    <location>
        <begin position="1970"/>
        <end position="1987"/>
    </location>
</feature>
<feature type="compositionally biased region" description="Basic residues" evidence="1">
    <location>
        <begin position="2120"/>
        <end position="2153"/>
    </location>
</feature>
<feature type="compositionally biased region" description="Polar residues" evidence="1">
    <location>
        <begin position="2063"/>
        <end position="2072"/>
    </location>
</feature>
<organism evidence="4 5">
    <name type="scientific">Musca domestica</name>
    <name type="common">House fly</name>
    <dbReference type="NCBI Taxonomy" id="7370"/>
    <lineage>
        <taxon>Eukaryota</taxon>
        <taxon>Metazoa</taxon>
        <taxon>Ecdysozoa</taxon>
        <taxon>Arthropoda</taxon>
        <taxon>Hexapoda</taxon>
        <taxon>Insecta</taxon>
        <taxon>Pterygota</taxon>
        <taxon>Neoptera</taxon>
        <taxon>Endopterygota</taxon>
        <taxon>Diptera</taxon>
        <taxon>Brachycera</taxon>
        <taxon>Muscomorpha</taxon>
        <taxon>Muscoidea</taxon>
        <taxon>Muscidae</taxon>
        <taxon>Musca</taxon>
    </lineage>
</organism>
<feature type="compositionally biased region" description="Low complexity" evidence="1">
    <location>
        <begin position="1157"/>
        <end position="1167"/>
    </location>
</feature>